<dbReference type="GO" id="GO:0000151">
    <property type="term" value="C:ubiquitin ligase complex"/>
    <property type="evidence" value="ECO:0007669"/>
    <property type="project" value="TreeGrafter"/>
</dbReference>
<dbReference type="InterPro" id="IPR044066">
    <property type="entry name" value="TRIAD_supradom"/>
</dbReference>
<keyword evidence="3" id="KW-0479">Metal-binding</keyword>
<dbReference type="GO" id="GO:0043130">
    <property type="term" value="F:ubiquitin binding"/>
    <property type="evidence" value="ECO:0007669"/>
    <property type="project" value="TreeGrafter"/>
</dbReference>
<evidence type="ECO:0000256" key="4">
    <source>
        <dbReference type="ARBA" id="ARBA00022737"/>
    </source>
</evidence>
<dbReference type="SMART" id="SM00184">
    <property type="entry name" value="RING"/>
    <property type="match status" value="1"/>
</dbReference>
<comment type="pathway">
    <text evidence="1">Protein modification; protein ubiquitination.</text>
</comment>
<evidence type="ECO:0000313" key="12">
    <source>
        <dbReference type="EMBL" id="CAJ1399060.1"/>
    </source>
</evidence>
<feature type="domain" description="RING-type" evidence="10">
    <location>
        <begin position="350"/>
        <end position="398"/>
    </location>
</feature>
<reference evidence="12" key="1">
    <citation type="submission" date="2023-08" db="EMBL/GenBank/DDBJ databases">
        <authorList>
            <person name="Chen Y."/>
            <person name="Shah S."/>
            <person name="Dougan E. K."/>
            <person name="Thang M."/>
            <person name="Chan C."/>
        </authorList>
    </citation>
    <scope>NUCLEOTIDE SEQUENCE</scope>
</reference>
<comment type="caution">
    <text evidence="12">The sequence shown here is derived from an EMBL/GenBank/DDBJ whole genome shotgun (WGS) entry which is preliminary data.</text>
</comment>
<proteinExistence type="predicted"/>
<gene>
    <name evidence="12" type="ORF">EVOR1521_LOCUS22667</name>
</gene>
<dbReference type="GO" id="GO:0008270">
    <property type="term" value="F:zinc ion binding"/>
    <property type="evidence" value="ECO:0007669"/>
    <property type="project" value="UniProtKB-KW"/>
</dbReference>
<dbReference type="SUPFAM" id="SSF57850">
    <property type="entry name" value="RING/U-box"/>
    <property type="match status" value="3"/>
</dbReference>
<dbReference type="GO" id="GO:0004842">
    <property type="term" value="F:ubiquitin-protein transferase activity"/>
    <property type="evidence" value="ECO:0007669"/>
    <property type="project" value="TreeGrafter"/>
</dbReference>
<evidence type="ECO:0000313" key="13">
    <source>
        <dbReference type="Proteomes" id="UP001178507"/>
    </source>
</evidence>
<dbReference type="InterPro" id="IPR013083">
    <property type="entry name" value="Znf_RING/FYVE/PHD"/>
</dbReference>
<dbReference type="EMBL" id="CAUJNA010003322">
    <property type="protein sequence ID" value="CAJ1399060.1"/>
    <property type="molecule type" value="Genomic_DNA"/>
</dbReference>
<feature type="compositionally biased region" description="Low complexity" evidence="9">
    <location>
        <begin position="76"/>
        <end position="92"/>
    </location>
</feature>
<keyword evidence="13" id="KW-1185">Reference proteome</keyword>
<protein>
    <submittedName>
        <fullName evidence="12">Uncharacterized protein</fullName>
    </submittedName>
</protein>
<evidence type="ECO:0000259" key="11">
    <source>
        <dbReference type="PROSITE" id="PS51873"/>
    </source>
</evidence>
<evidence type="ECO:0000256" key="3">
    <source>
        <dbReference type="ARBA" id="ARBA00022723"/>
    </source>
</evidence>
<evidence type="ECO:0000256" key="8">
    <source>
        <dbReference type="PROSITE-ProRule" id="PRU00175"/>
    </source>
</evidence>
<feature type="compositionally biased region" description="Basic and acidic residues" evidence="9">
    <location>
        <begin position="310"/>
        <end position="319"/>
    </location>
</feature>
<sequence>MSTTLLQNISERGLLKADGSGVALRSRAERGDRVDRADRAAESDAGEVESVASAAAAAAAAKAIAALQRDRKPRSSARPSSSWAPALMALPAQPQPAQPAQGEPSQATELPGRSSEVSQASSPAPARIVSRVTTPLRVYTRKSRHSHGSKSSDRVSIDVDDADLDKELLLLLPGPRPFIESAYRGPRAGYYFSTGDRGLGYYSDVKRPFIAVEQYLGPKEGYYFGTDVRGLGYYFDLKRLRNELKASGTSTGAKVKVTTCASTSAEAGFAKAAPVMTVVEVDAADAVARNALVEVRKRQLQAQKPPAKRQAVDAEKERLPATPQRRSTGFTEAAPPSPTSVQRSRRPESCSICCEDFEMGAAVRLSCGHGWYCAECLRRHAEARLEMGAVDVCCPQCNTAIAERTLRSVLPTTLVEQLLRRSLEQAVSAAADLYACPTPNCAFRVALEDGDVPRLRCPECKKTCCLLCGAQPYHRGRSCEENARLRPKRGSGESALRRWMESAGAKQCPTCHAIVTKQNLEKQNTQYVECHKMMCRNCETKFCFKCLMVLSGKPACSCSRAEHGFINPKTGRRLNHVKAKARSNKN</sequence>
<dbReference type="SMART" id="SM00647">
    <property type="entry name" value="IBR"/>
    <property type="match status" value="2"/>
</dbReference>
<dbReference type="Pfam" id="PF01485">
    <property type="entry name" value="IBR"/>
    <property type="match status" value="1"/>
</dbReference>
<feature type="region of interest" description="Disordered" evidence="9">
    <location>
        <begin position="62"/>
        <end position="127"/>
    </location>
</feature>
<feature type="compositionally biased region" description="Low complexity" evidence="9">
    <location>
        <begin position="98"/>
        <end position="107"/>
    </location>
</feature>
<keyword evidence="4" id="KW-0677">Repeat</keyword>
<dbReference type="InterPro" id="IPR001841">
    <property type="entry name" value="Znf_RING"/>
</dbReference>
<dbReference type="PROSITE" id="PS51873">
    <property type="entry name" value="TRIAD"/>
    <property type="match status" value="1"/>
</dbReference>
<name>A0AA36J5Q6_9DINO</name>
<evidence type="ECO:0000256" key="5">
    <source>
        <dbReference type="ARBA" id="ARBA00022771"/>
    </source>
</evidence>
<evidence type="ECO:0000256" key="1">
    <source>
        <dbReference type="ARBA" id="ARBA00004906"/>
    </source>
</evidence>
<keyword evidence="2" id="KW-0808">Transferase</keyword>
<dbReference type="GO" id="GO:0097039">
    <property type="term" value="P:protein linear polyubiquitination"/>
    <property type="evidence" value="ECO:0007669"/>
    <property type="project" value="TreeGrafter"/>
</dbReference>
<dbReference type="InterPro" id="IPR051628">
    <property type="entry name" value="LUBAC_E3_Ligases"/>
</dbReference>
<evidence type="ECO:0000259" key="10">
    <source>
        <dbReference type="PROSITE" id="PS50089"/>
    </source>
</evidence>
<evidence type="ECO:0000256" key="7">
    <source>
        <dbReference type="ARBA" id="ARBA00022833"/>
    </source>
</evidence>
<dbReference type="GO" id="GO:0043161">
    <property type="term" value="P:proteasome-mediated ubiquitin-dependent protein catabolic process"/>
    <property type="evidence" value="ECO:0007669"/>
    <property type="project" value="TreeGrafter"/>
</dbReference>
<keyword evidence="7" id="KW-0862">Zinc</keyword>
<dbReference type="AlphaFoldDB" id="A0AA36J5Q6"/>
<dbReference type="PANTHER" id="PTHR22770">
    <property type="entry name" value="UBIQUITIN CONJUGATING ENZYME 7 INTERACTING PROTEIN-RELATED"/>
    <property type="match status" value="1"/>
</dbReference>
<dbReference type="PROSITE" id="PS50089">
    <property type="entry name" value="ZF_RING_2"/>
    <property type="match status" value="1"/>
</dbReference>
<dbReference type="PANTHER" id="PTHR22770:SF13">
    <property type="entry name" value="RING-TYPE DOMAIN-CONTAINING PROTEIN"/>
    <property type="match status" value="1"/>
</dbReference>
<organism evidence="12 13">
    <name type="scientific">Effrenium voratum</name>
    <dbReference type="NCBI Taxonomy" id="2562239"/>
    <lineage>
        <taxon>Eukaryota</taxon>
        <taxon>Sar</taxon>
        <taxon>Alveolata</taxon>
        <taxon>Dinophyceae</taxon>
        <taxon>Suessiales</taxon>
        <taxon>Symbiodiniaceae</taxon>
        <taxon>Effrenium</taxon>
    </lineage>
</organism>
<feature type="compositionally biased region" description="Basic and acidic residues" evidence="9">
    <location>
        <begin position="26"/>
        <end position="42"/>
    </location>
</feature>
<dbReference type="InterPro" id="IPR002867">
    <property type="entry name" value="IBR_dom"/>
</dbReference>
<keyword evidence="5 8" id="KW-0863">Zinc-finger</keyword>
<evidence type="ECO:0000256" key="2">
    <source>
        <dbReference type="ARBA" id="ARBA00022679"/>
    </source>
</evidence>
<evidence type="ECO:0000256" key="6">
    <source>
        <dbReference type="ARBA" id="ARBA00022786"/>
    </source>
</evidence>
<feature type="region of interest" description="Disordered" evidence="9">
    <location>
        <begin position="298"/>
        <end position="344"/>
    </location>
</feature>
<dbReference type="CDD" id="cd16449">
    <property type="entry name" value="RING-HC"/>
    <property type="match status" value="1"/>
</dbReference>
<dbReference type="Gene3D" id="3.30.40.10">
    <property type="entry name" value="Zinc/RING finger domain, C3HC4 (zinc finger)"/>
    <property type="match status" value="1"/>
</dbReference>
<feature type="region of interest" description="Disordered" evidence="9">
    <location>
        <begin position="17"/>
        <end position="49"/>
    </location>
</feature>
<evidence type="ECO:0000256" key="9">
    <source>
        <dbReference type="SAM" id="MobiDB-lite"/>
    </source>
</evidence>
<accession>A0AA36J5Q6</accession>
<feature type="domain" description="RING-type" evidence="11">
    <location>
        <begin position="346"/>
        <end position="567"/>
    </location>
</feature>
<keyword evidence="6" id="KW-0833">Ubl conjugation pathway</keyword>
<dbReference type="Proteomes" id="UP001178507">
    <property type="component" value="Unassembled WGS sequence"/>
</dbReference>